<dbReference type="Proteomes" id="UP000564964">
    <property type="component" value="Unassembled WGS sequence"/>
</dbReference>
<reference evidence="2" key="3">
    <citation type="submission" date="2021-05" db="EMBL/GenBank/DDBJ databases">
        <title>Protein family content uncovers lineage relationships and bacterial pathway maintenance mechanisms in DPANN archaea.</title>
        <authorList>
            <person name="Castelle C.J."/>
            <person name="Meheust R."/>
            <person name="Jaffe A.L."/>
            <person name="Seitz K."/>
            <person name="Gong X."/>
            <person name="Baker B.J."/>
            <person name="Banfield J.F."/>
        </authorList>
    </citation>
    <scope>NUCLEOTIDE SEQUENCE</scope>
    <source>
        <strain evidence="2">RIFCSPLOWO2_01_FULL_58_19</strain>
    </source>
</reference>
<reference evidence="3" key="1">
    <citation type="journal article" date="2020" name="bioRxiv">
        <title>A rank-normalized archaeal taxonomy based on genome phylogeny resolves widespread incomplete and uneven classifications.</title>
        <authorList>
            <person name="Rinke C."/>
            <person name="Chuvochina M."/>
            <person name="Mussig A.J."/>
            <person name="Chaumeil P.-A."/>
            <person name="Waite D.W."/>
            <person name="Whitman W.B."/>
            <person name="Parks D.H."/>
            <person name="Hugenholtz P."/>
        </authorList>
    </citation>
    <scope>NUCLEOTIDE SEQUENCE [LARGE SCALE GENOMIC DNA]</scope>
</reference>
<sequence>MGLKSPYLNRLHRVLSAAHADYLVAPWDASREQRRNLRRRTRIAANVMLAMGELSPAQQRAVNAAREHWTASGFDREHRLSLADAALLRDVAALPSVTLIALKRGQPYDQVERRIRQLMERYQLTLLYFHRALMEQGKG</sequence>
<dbReference type="Proteomes" id="UP000678237">
    <property type="component" value="Unassembled WGS sequence"/>
</dbReference>
<dbReference type="EMBL" id="DUGH01000169">
    <property type="protein sequence ID" value="HIH17127.1"/>
    <property type="molecule type" value="Genomic_DNA"/>
</dbReference>
<evidence type="ECO:0000313" key="2">
    <source>
        <dbReference type="EMBL" id="MBS3063687.1"/>
    </source>
</evidence>
<reference evidence="2" key="2">
    <citation type="submission" date="2021-03" db="EMBL/GenBank/DDBJ databases">
        <authorList>
            <person name="Jaffe A."/>
        </authorList>
    </citation>
    <scope>NUCLEOTIDE SEQUENCE</scope>
    <source>
        <strain evidence="2">RIFCSPLOWO2_01_FULL_58_19</strain>
    </source>
</reference>
<evidence type="ECO:0000313" key="1">
    <source>
        <dbReference type="EMBL" id="HIH17127.1"/>
    </source>
</evidence>
<protein>
    <submittedName>
        <fullName evidence="1">Uncharacterized protein</fullName>
    </submittedName>
</protein>
<proteinExistence type="predicted"/>
<dbReference type="AlphaFoldDB" id="A0A7J4JMJ6"/>
<gene>
    <name evidence="1" type="ORF">HA252_07015</name>
    <name evidence="2" type="ORF">J4203_07530</name>
</gene>
<accession>A0A7J4JMJ6</accession>
<comment type="caution">
    <text evidence="1">The sequence shown here is derived from an EMBL/GenBank/DDBJ whole genome shotgun (WGS) entry which is preliminary data.</text>
</comment>
<evidence type="ECO:0000313" key="3">
    <source>
        <dbReference type="Proteomes" id="UP000564964"/>
    </source>
</evidence>
<dbReference type="EMBL" id="JAGVWE010000006">
    <property type="protein sequence ID" value="MBS3063687.1"/>
    <property type="molecule type" value="Genomic_DNA"/>
</dbReference>
<organism evidence="1 3">
    <name type="scientific">Candidatus Iainarchaeum sp</name>
    <dbReference type="NCBI Taxonomy" id="3101447"/>
    <lineage>
        <taxon>Archaea</taxon>
        <taxon>Candidatus Iainarchaeota</taxon>
        <taxon>Candidatus Iainarchaeia</taxon>
        <taxon>Candidatus Iainarchaeales</taxon>
        <taxon>Candidatus Iainarchaeaceae</taxon>
        <taxon>Candidatus Iainarchaeum</taxon>
    </lineage>
</organism>
<name>A0A7J4JMJ6_9ARCH</name>